<dbReference type="InterPro" id="IPR032405">
    <property type="entry name" value="Kinesin_assoc"/>
</dbReference>
<keyword evidence="4 9" id="KW-0547">Nucleotide-binding</keyword>
<keyword evidence="8" id="KW-0206">Cytoskeleton</keyword>
<feature type="compositionally biased region" description="Polar residues" evidence="12">
    <location>
        <begin position="82"/>
        <end position="92"/>
    </location>
</feature>
<comment type="subcellular location">
    <subcellularLocation>
        <location evidence="1">Cytoplasm</location>
        <location evidence="1">Cytoskeleton</location>
    </subcellularLocation>
</comment>
<keyword evidence="2" id="KW-0963">Cytoplasm</keyword>
<dbReference type="GO" id="GO:0005874">
    <property type="term" value="C:microtubule"/>
    <property type="evidence" value="ECO:0007669"/>
    <property type="project" value="UniProtKB-KW"/>
</dbReference>
<evidence type="ECO:0000313" key="14">
    <source>
        <dbReference type="EMBL" id="KAK2193895.1"/>
    </source>
</evidence>
<evidence type="ECO:0000256" key="12">
    <source>
        <dbReference type="SAM" id="MobiDB-lite"/>
    </source>
</evidence>
<dbReference type="SMART" id="SM00129">
    <property type="entry name" value="KISc"/>
    <property type="match status" value="1"/>
</dbReference>
<dbReference type="Proteomes" id="UP001209878">
    <property type="component" value="Unassembled WGS sequence"/>
</dbReference>
<name>A0AAD9PFL7_RIDPI</name>
<evidence type="ECO:0000256" key="5">
    <source>
        <dbReference type="ARBA" id="ARBA00022840"/>
    </source>
</evidence>
<feature type="region of interest" description="Disordered" evidence="12">
    <location>
        <begin position="67"/>
        <end position="133"/>
    </location>
</feature>
<proteinExistence type="inferred from homology"/>
<dbReference type="PANTHER" id="PTHR47117">
    <property type="entry name" value="STAR-RELATED LIPID TRANSFER PROTEIN 9"/>
    <property type="match status" value="1"/>
</dbReference>
<sequence length="606" mass="67688">MSAKGFTSGHQNVGQSESKTTLRQYSLKDSSGNEIMKRFSNNLRRVIENRENLIGKAVTFSTETVETSFGGTQSAGRVKDSSVLSDNGQQVFKLSRSDDSRAKPSQSETKPFVSKNVKQHCREESPRRVSESLIQTKPRTPVTVKSDTVHDSGADMTPLRRHTVDKLCGRVTTTPECFKPVTLETPKSKPQRCSSDLLTDGGTNSSMTVAVRVRPLNKREQADENRCVISMVDNETMVAHPDRSVDEHHRFTYDYSFWSYDREGGEFASQEYVYNTLAQPILAKAFEGYNTCLFAYGQTGSGKSYSMMGHSTEIGIIPRFCEELVDRTETCPDNITDINVEISFFEIYNEKIHDLLCPSAKDKTGKKPNGWLSVGNKHRATAATGMNDKSSRSHSVFTLVMTQTKTEVLDGKRHEHSVTSKINLVDLAGSERQSLAKTSGDRLREGASINKSLHTLGKVISMLSDQSVAARSIINIARVNEDPKARLIRGSGSEDVISASLVEITSLKQKLSEKEREMVEITRSWQERLKQSEQHKLEESLLLERSGIALKIDNRQPNLVNLNEDPQLSEMLLYVIHKGKTHVGRMKRDATAEIQLNGPLIADAHW</sequence>
<feature type="domain" description="Kinesin motor" evidence="13">
    <location>
        <begin position="206"/>
        <end position="467"/>
    </location>
</feature>
<dbReference type="Pfam" id="PF00225">
    <property type="entry name" value="Kinesin"/>
    <property type="match status" value="2"/>
</dbReference>
<protein>
    <recommendedName>
        <fullName evidence="10">Kinesin-like protein</fullName>
    </recommendedName>
</protein>
<dbReference type="GO" id="GO:0008017">
    <property type="term" value="F:microtubule binding"/>
    <property type="evidence" value="ECO:0007669"/>
    <property type="project" value="InterPro"/>
</dbReference>
<dbReference type="InterPro" id="IPR027417">
    <property type="entry name" value="P-loop_NTPase"/>
</dbReference>
<dbReference type="PROSITE" id="PS50067">
    <property type="entry name" value="KINESIN_MOTOR_2"/>
    <property type="match status" value="1"/>
</dbReference>
<dbReference type="InterPro" id="IPR019821">
    <property type="entry name" value="Kinesin_motor_CS"/>
</dbReference>
<dbReference type="InterPro" id="IPR008984">
    <property type="entry name" value="SMAD_FHA_dom_sf"/>
</dbReference>
<feature type="compositionally biased region" description="Polar residues" evidence="12">
    <location>
        <begin position="8"/>
        <end position="26"/>
    </location>
</feature>
<evidence type="ECO:0000256" key="7">
    <source>
        <dbReference type="ARBA" id="ARBA00023175"/>
    </source>
</evidence>
<dbReference type="SUPFAM" id="SSF49879">
    <property type="entry name" value="SMAD/FHA domain"/>
    <property type="match status" value="1"/>
</dbReference>
<evidence type="ECO:0000259" key="13">
    <source>
        <dbReference type="PROSITE" id="PS50067"/>
    </source>
</evidence>
<evidence type="ECO:0000256" key="9">
    <source>
        <dbReference type="PROSITE-ProRule" id="PRU00283"/>
    </source>
</evidence>
<feature type="region of interest" description="Disordered" evidence="12">
    <location>
        <begin position="1"/>
        <end position="26"/>
    </location>
</feature>
<organism evidence="14 15">
    <name type="scientific">Ridgeia piscesae</name>
    <name type="common">Tubeworm</name>
    <dbReference type="NCBI Taxonomy" id="27915"/>
    <lineage>
        <taxon>Eukaryota</taxon>
        <taxon>Metazoa</taxon>
        <taxon>Spiralia</taxon>
        <taxon>Lophotrochozoa</taxon>
        <taxon>Annelida</taxon>
        <taxon>Polychaeta</taxon>
        <taxon>Sedentaria</taxon>
        <taxon>Canalipalpata</taxon>
        <taxon>Sabellida</taxon>
        <taxon>Siboglinidae</taxon>
        <taxon>Ridgeia</taxon>
    </lineage>
</organism>
<dbReference type="GO" id="GO:0005524">
    <property type="term" value="F:ATP binding"/>
    <property type="evidence" value="ECO:0007669"/>
    <property type="project" value="UniProtKB-UniRule"/>
</dbReference>
<dbReference type="InterPro" id="IPR001752">
    <property type="entry name" value="Kinesin_motor_dom"/>
</dbReference>
<evidence type="ECO:0000256" key="2">
    <source>
        <dbReference type="ARBA" id="ARBA00022490"/>
    </source>
</evidence>
<evidence type="ECO:0000256" key="8">
    <source>
        <dbReference type="ARBA" id="ARBA00023212"/>
    </source>
</evidence>
<evidence type="ECO:0000313" key="15">
    <source>
        <dbReference type="Proteomes" id="UP001209878"/>
    </source>
</evidence>
<keyword evidence="3 10" id="KW-0493">Microtubule</keyword>
<comment type="caution">
    <text evidence="14">The sequence shown here is derived from an EMBL/GenBank/DDBJ whole genome shotgun (WGS) entry which is preliminary data.</text>
</comment>
<dbReference type="PROSITE" id="PS00411">
    <property type="entry name" value="KINESIN_MOTOR_1"/>
    <property type="match status" value="1"/>
</dbReference>
<dbReference type="SUPFAM" id="SSF52540">
    <property type="entry name" value="P-loop containing nucleoside triphosphate hydrolases"/>
    <property type="match status" value="1"/>
</dbReference>
<feature type="compositionally biased region" description="Basic and acidic residues" evidence="12">
    <location>
        <begin position="120"/>
        <end position="130"/>
    </location>
</feature>
<dbReference type="InterPro" id="IPR036961">
    <property type="entry name" value="Kinesin_motor_dom_sf"/>
</dbReference>
<gene>
    <name evidence="14" type="ORF">NP493_6g04019</name>
</gene>
<keyword evidence="6 11" id="KW-0175">Coiled coil</keyword>
<dbReference type="PANTHER" id="PTHR47117:SF5">
    <property type="entry name" value="KINESIN-LIKE PROTEIN KIF14"/>
    <property type="match status" value="1"/>
</dbReference>
<feature type="coiled-coil region" evidence="11">
    <location>
        <begin position="497"/>
        <end position="524"/>
    </location>
</feature>
<evidence type="ECO:0000256" key="4">
    <source>
        <dbReference type="ARBA" id="ARBA00022741"/>
    </source>
</evidence>
<dbReference type="AlphaFoldDB" id="A0AAD9PFL7"/>
<evidence type="ECO:0000256" key="6">
    <source>
        <dbReference type="ARBA" id="ARBA00023054"/>
    </source>
</evidence>
<reference evidence="14" key="1">
    <citation type="journal article" date="2023" name="Mol. Biol. Evol.">
        <title>Third-Generation Sequencing Reveals the Adaptive Role of the Epigenome in Three Deep-Sea Polychaetes.</title>
        <authorList>
            <person name="Perez M."/>
            <person name="Aroh O."/>
            <person name="Sun Y."/>
            <person name="Lan Y."/>
            <person name="Juniper S.K."/>
            <person name="Young C.R."/>
            <person name="Angers B."/>
            <person name="Qian P.Y."/>
        </authorList>
    </citation>
    <scope>NUCLEOTIDE SEQUENCE</scope>
    <source>
        <strain evidence="14">R07B-5</strain>
    </source>
</reference>
<dbReference type="Pfam" id="PF16183">
    <property type="entry name" value="Kinesin_assoc"/>
    <property type="match status" value="1"/>
</dbReference>
<dbReference type="EMBL" id="JAODUO010000005">
    <property type="protein sequence ID" value="KAK2193895.1"/>
    <property type="molecule type" value="Genomic_DNA"/>
</dbReference>
<dbReference type="PRINTS" id="PR00380">
    <property type="entry name" value="KINESINHEAVY"/>
</dbReference>
<evidence type="ECO:0000256" key="11">
    <source>
        <dbReference type="SAM" id="Coils"/>
    </source>
</evidence>
<dbReference type="Gene3D" id="3.40.850.10">
    <property type="entry name" value="Kinesin motor domain"/>
    <property type="match status" value="2"/>
</dbReference>
<evidence type="ECO:0000256" key="3">
    <source>
        <dbReference type="ARBA" id="ARBA00022701"/>
    </source>
</evidence>
<dbReference type="GO" id="GO:0007018">
    <property type="term" value="P:microtubule-based movement"/>
    <property type="evidence" value="ECO:0007669"/>
    <property type="project" value="InterPro"/>
</dbReference>
<evidence type="ECO:0000256" key="1">
    <source>
        <dbReference type="ARBA" id="ARBA00004245"/>
    </source>
</evidence>
<evidence type="ECO:0000256" key="10">
    <source>
        <dbReference type="RuleBase" id="RU000394"/>
    </source>
</evidence>
<dbReference type="GO" id="GO:0003777">
    <property type="term" value="F:microtubule motor activity"/>
    <property type="evidence" value="ECO:0007669"/>
    <property type="project" value="InterPro"/>
</dbReference>
<accession>A0AAD9PFL7</accession>
<comment type="similarity">
    <text evidence="9 10">Belongs to the TRAFAC class myosin-kinesin ATPase superfamily. Kinesin family.</text>
</comment>
<keyword evidence="15" id="KW-1185">Reference proteome</keyword>
<keyword evidence="5 9" id="KW-0067">ATP-binding</keyword>
<keyword evidence="7 9" id="KW-0505">Motor protein</keyword>
<feature type="binding site" evidence="9">
    <location>
        <begin position="297"/>
        <end position="304"/>
    </location>
    <ligand>
        <name>ATP</name>
        <dbReference type="ChEBI" id="CHEBI:30616"/>
    </ligand>
</feature>
<dbReference type="Gene3D" id="2.60.200.20">
    <property type="match status" value="1"/>
</dbReference>